<organism evidence="13 14">
    <name type="scientific">Circinella minor</name>
    <dbReference type="NCBI Taxonomy" id="1195481"/>
    <lineage>
        <taxon>Eukaryota</taxon>
        <taxon>Fungi</taxon>
        <taxon>Fungi incertae sedis</taxon>
        <taxon>Mucoromycota</taxon>
        <taxon>Mucoromycotina</taxon>
        <taxon>Mucoromycetes</taxon>
        <taxon>Mucorales</taxon>
        <taxon>Lichtheimiaceae</taxon>
        <taxon>Circinella</taxon>
    </lineage>
</organism>
<dbReference type="SUPFAM" id="SSF64268">
    <property type="entry name" value="PX domain"/>
    <property type="match status" value="1"/>
</dbReference>
<proteinExistence type="inferred from homology"/>
<keyword evidence="4 9" id="KW-0378">Hydrolase</keyword>
<evidence type="ECO:0000256" key="3">
    <source>
        <dbReference type="ARBA" id="ARBA00022737"/>
    </source>
</evidence>
<dbReference type="GO" id="GO:0006654">
    <property type="term" value="P:phosphatidic acid biosynthetic process"/>
    <property type="evidence" value="ECO:0007669"/>
    <property type="project" value="InterPro"/>
</dbReference>
<feature type="compositionally biased region" description="Low complexity" evidence="10">
    <location>
        <begin position="77"/>
        <end position="89"/>
    </location>
</feature>
<sequence>MSNPIGDPADYYFSRQRKNELRHGGTTTTPEITIDQSQLDNQRRRQRHASSEYPVSPESPESRRPHILPSQNTLLRKSFQSNKSNKSNNMAHSAPSSALQPTFDARTHWNKVLDKLSTPGGAEGSNNNNSNKRQSSAIRYHHHHNPLDTSKLTTGSYKRHTEEDSSSTNSEIYEMQPTGRKSFHTTTTIDNDGNEEDDVLPSPDDIERSREPSIAEEGKSNYFEHPFRRDTIKNQKQRRQEEQEESSEEDDPYHEKLQVPQRPEEEEQESTLPAEPEEAHIGIGPRRAARMHWGKTFDKIRLISNIHSLPSHPREPDDITTTNSLAPYFPPAFEAPFIALSTDDDGRKLPPILFPLMSVEVTDSELLNSYGIYQYVFRIELQYGDVKWVIHKTMTDFTFLHFNLKIKSSIELPAFPNQLQNVIQAAKTTMGFDGDEERDIEKERVSALARRKALTTYLTELLHRAHILVSYDLCEFLEISAISIVQDMGWKGKEGYLENQIQFVDTRICHLFKFSSWSKEWVILRDSYVAFCEDIASQQPTDVLMLDKSFSVSNRTPGIFGKYHNHISLENRFRRITIKGSKRQVDEWMESIKKVQQESPWVKNHRFGSFAPIRHHAKVKYFIDGEDHFNAVAEAILSAKSEIYIADWWLSPELYLRRPPACNEEFRIDRLLKRKAEEGVMVYIIVYKEVEAALPINSEHTKKHLQKQHPNIIVQRHPDHRSIDNTVLFWSHHEKMVIVDNRLAFIGGLDLCYGRWDTHEHKLNDLQGDHLLYEMVPGQDYSNPRVKDFNNVIQHDLTLVDRSISPRMPWHDVTIGVVGPIARDIARHFIQRWNFLKASKGMHRPTVPFLMPKGEYVAARDETKFKGSCRVQLLRSSAQWSSGIEREHSIYNAYMECISKAKHYVYIENQFFISATTQDKLLRNRIAQAMVERIKRAHEKGEKFKIFILIPLIPAFEGDLAASEAYAARSVMHFEYVSISRGGNSICEKLQEAGINPSDYIGWYSLRNWAKIIPNGVKRPTAHQVDPKYDSGAHFDDDNIKEDSKSPSNSCSTNGTAYVAGSRPNSKGSSSNLNNNNGSNTPQSGKEGTVFEDETDYFVSELIYIHDKLLIVDDKLVVIGSANVNDRSMLGNRDSEVAMLIEDTEMIPSYMDGKEYKAAKFAHSLRMQLMKEHLGLLDFTDWPNLMKADIPPTGGNGSINGDHNDNNTLRRPSEALNFRSSEEIIRDIELNQPDQVLDSARRSKRTDLKKEEALQAAAALDPLTDHCYYKLWRDTATTNSLIYREIFHCVPDDTIHTFEQHRQFTADTNKIPHAHVADRSLSSQEIEQKLSTIQGHLVDFPLDYLKGENMLGSAVREAVLPMVLFT</sequence>
<dbReference type="GO" id="GO:0012505">
    <property type="term" value="C:endomembrane system"/>
    <property type="evidence" value="ECO:0007669"/>
    <property type="project" value="UniProtKB-SubCell"/>
</dbReference>
<dbReference type="PIRSF" id="PIRSF009376">
    <property type="entry name" value="Phospholipase_D_euk"/>
    <property type="match status" value="1"/>
</dbReference>
<feature type="compositionally biased region" description="Polar residues" evidence="10">
    <location>
        <begin position="1046"/>
        <end position="1056"/>
    </location>
</feature>
<comment type="similarity">
    <text evidence="2 9">Belongs to the phospholipase D family.</text>
</comment>
<keyword evidence="5 9" id="KW-0442">Lipid degradation</keyword>
<dbReference type="Gene3D" id="2.30.29.30">
    <property type="entry name" value="Pleckstrin-homology domain (PH domain)/Phosphotyrosine-binding domain (PTB)"/>
    <property type="match status" value="1"/>
</dbReference>
<feature type="compositionally biased region" description="Basic and acidic residues" evidence="10">
    <location>
        <begin position="1025"/>
        <end position="1045"/>
    </location>
</feature>
<feature type="compositionally biased region" description="Basic and acidic residues" evidence="10">
    <location>
        <begin position="225"/>
        <end position="241"/>
    </location>
</feature>
<evidence type="ECO:0000256" key="7">
    <source>
        <dbReference type="ARBA" id="ARBA00023288"/>
    </source>
</evidence>
<dbReference type="OrthoDB" id="14911at2759"/>
<feature type="compositionally biased region" description="Basic and acidic residues" evidence="10">
    <location>
        <begin position="205"/>
        <end position="219"/>
    </location>
</feature>
<dbReference type="InterPro" id="IPR001683">
    <property type="entry name" value="PX_dom"/>
</dbReference>
<dbReference type="GO" id="GO:0035556">
    <property type="term" value="P:intracellular signal transduction"/>
    <property type="evidence" value="ECO:0007669"/>
    <property type="project" value="InterPro"/>
</dbReference>
<feature type="region of interest" description="Disordered" evidence="10">
    <location>
        <begin position="1020"/>
        <end position="1089"/>
    </location>
</feature>
<comment type="caution">
    <text evidence="13">The sequence shown here is derived from an EMBL/GenBank/DDBJ whole genome shotgun (WGS) entry which is preliminary data.</text>
</comment>
<feature type="compositionally biased region" description="Polar residues" evidence="10">
    <location>
        <begin position="147"/>
        <end position="156"/>
    </location>
</feature>
<dbReference type="InterPro" id="IPR036871">
    <property type="entry name" value="PX_dom_sf"/>
</dbReference>
<dbReference type="Proteomes" id="UP000646827">
    <property type="component" value="Unassembled WGS sequence"/>
</dbReference>
<dbReference type="EC" id="3.1.4.4" evidence="9"/>
<evidence type="ECO:0000313" key="13">
    <source>
        <dbReference type="EMBL" id="KAG2224026.1"/>
    </source>
</evidence>
<dbReference type="CDD" id="cd01254">
    <property type="entry name" value="PH_PLD"/>
    <property type="match status" value="1"/>
</dbReference>
<reference evidence="13 14" key="1">
    <citation type="submission" date="2020-12" db="EMBL/GenBank/DDBJ databases">
        <title>Metabolic potential, ecology and presence of endohyphal bacteria is reflected in genomic diversity of Mucoromycotina.</title>
        <authorList>
            <person name="Muszewska A."/>
            <person name="Okrasinska A."/>
            <person name="Steczkiewicz K."/>
            <person name="Drgas O."/>
            <person name="Orlowska M."/>
            <person name="Perlinska-Lenart U."/>
            <person name="Aleksandrzak-Piekarczyk T."/>
            <person name="Szatraj K."/>
            <person name="Zielenkiewicz U."/>
            <person name="Pilsyk S."/>
            <person name="Malc E."/>
            <person name="Mieczkowski P."/>
            <person name="Kruszewska J.S."/>
            <person name="Biernat P."/>
            <person name="Pawlowska J."/>
        </authorList>
    </citation>
    <scope>NUCLEOTIDE SEQUENCE [LARGE SCALE GENOMIC DNA]</scope>
    <source>
        <strain evidence="13 14">CBS 142.35</strain>
    </source>
</reference>
<dbReference type="Gene3D" id="3.30.870.10">
    <property type="entry name" value="Endonuclease Chain A"/>
    <property type="match status" value="3"/>
</dbReference>
<dbReference type="GO" id="GO:0009395">
    <property type="term" value="P:phospholipid catabolic process"/>
    <property type="evidence" value="ECO:0007669"/>
    <property type="project" value="TreeGrafter"/>
</dbReference>
<name>A0A8H7S9E5_9FUNG</name>
<feature type="domain" description="PX" evidence="12">
    <location>
        <begin position="351"/>
        <end position="484"/>
    </location>
</feature>
<feature type="compositionally biased region" description="Basic and acidic residues" evidence="10">
    <location>
        <begin position="105"/>
        <end position="114"/>
    </location>
</feature>
<evidence type="ECO:0000259" key="11">
    <source>
        <dbReference type="PROSITE" id="PS50035"/>
    </source>
</evidence>
<keyword evidence="3" id="KW-0677">Repeat</keyword>
<evidence type="ECO:0000256" key="8">
    <source>
        <dbReference type="ARBA" id="ARBA00037868"/>
    </source>
</evidence>
<evidence type="ECO:0000256" key="1">
    <source>
        <dbReference type="ARBA" id="ARBA00000798"/>
    </source>
</evidence>
<protein>
    <recommendedName>
        <fullName evidence="9">Phospholipase</fullName>
        <ecNumber evidence="9">3.1.4.4</ecNumber>
    </recommendedName>
</protein>
<keyword evidence="14" id="KW-1185">Reference proteome</keyword>
<accession>A0A8H7S9E5</accession>
<dbReference type="GO" id="GO:0035091">
    <property type="term" value="F:phosphatidylinositol binding"/>
    <property type="evidence" value="ECO:0007669"/>
    <property type="project" value="InterPro"/>
</dbReference>
<dbReference type="GO" id="GO:0004630">
    <property type="term" value="F:phospholipase D activity"/>
    <property type="evidence" value="ECO:0007669"/>
    <property type="project" value="UniProtKB-UniRule"/>
</dbReference>
<dbReference type="InterPro" id="IPR001736">
    <property type="entry name" value="PLipase_D/transphosphatidylase"/>
</dbReference>
<dbReference type="CDD" id="cd09138">
    <property type="entry name" value="PLDc_vPLD1_2_yPLD_like_1"/>
    <property type="match status" value="1"/>
</dbReference>
<dbReference type="SUPFAM" id="SSF56024">
    <property type="entry name" value="Phospholipase D/nuclease"/>
    <property type="match status" value="2"/>
</dbReference>
<comment type="subcellular location">
    <subcellularLocation>
        <location evidence="8">Endomembrane system</location>
        <topology evidence="8">Lipid-anchor</topology>
    </subcellularLocation>
</comment>
<comment type="catalytic activity">
    <reaction evidence="1 9">
        <text>a 1,2-diacyl-sn-glycero-3-phosphocholine + H2O = a 1,2-diacyl-sn-glycero-3-phosphate + choline + H(+)</text>
        <dbReference type="Rhea" id="RHEA:14445"/>
        <dbReference type="ChEBI" id="CHEBI:15354"/>
        <dbReference type="ChEBI" id="CHEBI:15377"/>
        <dbReference type="ChEBI" id="CHEBI:15378"/>
        <dbReference type="ChEBI" id="CHEBI:57643"/>
        <dbReference type="ChEBI" id="CHEBI:58608"/>
        <dbReference type="EC" id="3.1.4.4"/>
    </reaction>
</comment>
<evidence type="ECO:0000256" key="2">
    <source>
        <dbReference type="ARBA" id="ARBA00008664"/>
    </source>
</evidence>
<keyword evidence="6" id="KW-0443">Lipid metabolism</keyword>
<evidence type="ECO:0000256" key="5">
    <source>
        <dbReference type="ARBA" id="ARBA00022963"/>
    </source>
</evidence>
<evidence type="ECO:0000313" key="14">
    <source>
        <dbReference type="Proteomes" id="UP000646827"/>
    </source>
</evidence>
<dbReference type="Pfam" id="PF00614">
    <property type="entry name" value="PLDc"/>
    <property type="match status" value="1"/>
</dbReference>
<dbReference type="InterPro" id="IPR011993">
    <property type="entry name" value="PH-like_dom_sf"/>
</dbReference>
<gene>
    <name evidence="13" type="ORF">INT45_009612</name>
</gene>
<feature type="compositionally biased region" description="Low complexity" evidence="10">
    <location>
        <begin position="1065"/>
        <end position="1080"/>
    </location>
</feature>
<dbReference type="Gene3D" id="3.30.1520.10">
    <property type="entry name" value="Phox-like domain"/>
    <property type="match status" value="1"/>
</dbReference>
<dbReference type="InterPro" id="IPR016555">
    <property type="entry name" value="PLipase_D_euk"/>
</dbReference>
<evidence type="ECO:0000256" key="6">
    <source>
        <dbReference type="ARBA" id="ARBA00023098"/>
    </source>
</evidence>
<dbReference type="PROSITE" id="PS50195">
    <property type="entry name" value="PX"/>
    <property type="match status" value="1"/>
</dbReference>
<feature type="compositionally biased region" description="Polar residues" evidence="10">
    <location>
        <begin position="25"/>
        <end position="40"/>
    </location>
</feature>
<evidence type="ECO:0000256" key="4">
    <source>
        <dbReference type="ARBA" id="ARBA00022801"/>
    </source>
</evidence>
<evidence type="ECO:0000256" key="10">
    <source>
        <dbReference type="SAM" id="MobiDB-lite"/>
    </source>
</evidence>
<feature type="domain" description="PLD phosphodiesterase" evidence="11">
    <location>
        <begin position="728"/>
        <end position="755"/>
    </location>
</feature>
<evidence type="ECO:0000259" key="12">
    <source>
        <dbReference type="PROSITE" id="PS50195"/>
    </source>
</evidence>
<dbReference type="PANTHER" id="PTHR18896">
    <property type="entry name" value="PHOSPHOLIPASE D"/>
    <property type="match status" value="1"/>
</dbReference>
<evidence type="ECO:0000256" key="9">
    <source>
        <dbReference type="PIRNR" id="PIRNR009376"/>
    </source>
</evidence>
<dbReference type="PANTHER" id="PTHR18896:SF76">
    <property type="entry name" value="PHOSPHOLIPASE"/>
    <property type="match status" value="1"/>
</dbReference>
<dbReference type="SMART" id="SM00155">
    <property type="entry name" value="PLDc"/>
    <property type="match status" value="2"/>
</dbReference>
<feature type="compositionally biased region" description="Acidic residues" evidence="10">
    <location>
        <begin position="242"/>
        <end position="252"/>
    </location>
</feature>
<dbReference type="InterPro" id="IPR015679">
    <property type="entry name" value="PLipase_D_fam"/>
</dbReference>
<dbReference type="EMBL" id="JAEPRB010000050">
    <property type="protein sequence ID" value="KAG2224026.1"/>
    <property type="molecule type" value="Genomic_DNA"/>
</dbReference>
<dbReference type="Pfam" id="PF13091">
    <property type="entry name" value="PLDc_2"/>
    <property type="match status" value="1"/>
</dbReference>
<keyword evidence="7" id="KW-0449">Lipoprotein</keyword>
<dbReference type="SUPFAM" id="SSF50729">
    <property type="entry name" value="PH domain-like"/>
    <property type="match status" value="1"/>
</dbReference>
<feature type="domain" description="PLD phosphodiesterase" evidence="11">
    <location>
        <begin position="1101"/>
        <end position="1128"/>
    </location>
</feature>
<dbReference type="CDD" id="cd09141">
    <property type="entry name" value="PLDc_vPLD1_2_yPLD_like_2"/>
    <property type="match status" value="1"/>
</dbReference>
<feature type="region of interest" description="Disordered" evidence="10">
    <location>
        <begin position="1"/>
        <end position="282"/>
    </location>
</feature>
<dbReference type="InterPro" id="IPR025202">
    <property type="entry name" value="PLD-like_dom"/>
</dbReference>
<feature type="compositionally biased region" description="Polar residues" evidence="10">
    <location>
        <begin position="90"/>
        <end position="100"/>
    </location>
</feature>
<dbReference type="PROSITE" id="PS50035">
    <property type="entry name" value="PLD"/>
    <property type="match status" value="2"/>
</dbReference>